<accession>A0A9X4QXU4</accession>
<evidence type="ECO:0000313" key="1">
    <source>
        <dbReference type="EMBL" id="MDG0844828.1"/>
    </source>
</evidence>
<dbReference type="AlphaFoldDB" id="A0A9X4QXU4"/>
<proteinExistence type="predicted"/>
<gene>
    <name evidence="1" type="ORF">M4L89_01045</name>
</gene>
<dbReference type="EMBL" id="JAMBQA010000001">
    <property type="protein sequence ID" value="MDG0844828.1"/>
    <property type="molecule type" value="Genomic_DNA"/>
</dbReference>
<organism evidence="1 2">
    <name type="scientific">Staphylococcus equorum</name>
    <dbReference type="NCBI Taxonomy" id="246432"/>
    <lineage>
        <taxon>Bacteria</taxon>
        <taxon>Bacillati</taxon>
        <taxon>Bacillota</taxon>
        <taxon>Bacilli</taxon>
        <taxon>Bacillales</taxon>
        <taxon>Staphylococcaceae</taxon>
        <taxon>Staphylococcus</taxon>
    </lineage>
</organism>
<sequence>MVTLIKEIQEVLNCSEIYAQKILEYADGDEGKLNYQIDRQLYKQRNNQAILEVKPQEENRGIKLKQNHNPLDYIQKHKYA</sequence>
<name>A0A9X4QXU4_9STAP</name>
<comment type="caution">
    <text evidence="1">The sequence shown here is derived from an EMBL/GenBank/DDBJ whole genome shotgun (WGS) entry which is preliminary data.</text>
</comment>
<reference evidence="1" key="1">
    <citation type="submission" date="2022-05" db="EMBL/GenBank/DDBJ databases">
        <title>Comparative genomics of Staphylococcus equorum isolates.</title>
        <authorList>
            <person name="Luelf R.H."/>
        </authorList>
    </citation>
    <scope>NUCLEOTIDE SEQUENCE</scope>
    <source>
        <strain evidence="1">TMW 2.2497</strain>
    </source>
</reference>
<dbReference type="RefSeq" id="WP_277582738.1">
    <property type="nucleotide sequence ID" value="NZ_JAMBPY010000001.1"/>
</dbReference>
<dbReference type="Proteomes" id="UP001152422">
    <property type="component" value="Unassembled WGS sequence"/>
</dbReference>
<protein>
    <submittedName>
        <fullName evidence="1">Uncharacterized protein</fullName>
    </submittedName>
</protein>
<keyword evidence="2" id="KW-1185">Reference proteome</keyword>
<evidence type="ECO:0000313" key="2">
    <source>
        <dbReference type="Proteomes" id="UP001152422"/>
    </source>
</evidence>